<evidence type="ECO:0000256" key="1">
    <source>
        <dbReference type="ARBA" id="ARBA00004651"/>
    </source>
</evidence>
<feature type="transmembrane region" description="Helical" evidence="6">
    <location>
        <begin position="111"/>
        <end position="131"/>
    </location>
</feature>
<dbReference type="PANTHER" id="PTHR30086:SF20">
    <property type="entry name" value="ARGININE EXPORTER PROTEIN ARGO-RELATED"/>
    <property type="match status" value="1"/>
</dbReference>
<feature type="transmembrane region" description="Helical" evidence="6">
    <location>
        <begin position="143"/>
        <end position="167"/>
    </location>
</feature>
<keyword evidence="8" id="KW-1185">Reference proteome</keyword>
<dbReference type="Proteomes" id="UP000814003">
    <property type="component" value="Unassembled WGS sequence"/>
</dbReference>
<dbReference type="InterPro" id="IPR001123">
    <property type="entry name" value="LeuE-type"/>
</dbReference>
<evidence type="ECO:0000256" key="2">
    <source>
        <dbReference type="ARBA" id="ARBA00022475"/>
    </source>
</evidence>
<keyword evidence="5 6" id="KW-0472">Membrane</keyword>
<keyword evidence="3 6" id="KW-0812">Transmembrane</keyword>
<evidence type="ECO:0000256" key="6">
    <source>
        <dbReference type="SAM" id="Phobius"/>
    </source>
</evidence>
<evidence type="ECO:0000256" key="5">
    <source>
        <dbReference type="ARBA" id="ARBA00023136"/>
    </source>
</evidence>
<proteinExistence type="predicted"/>
<protein>
    <submittedName>
        <fullName evidence="7">LysE family translocator</fullName>
    </submittedName>
</protein>
<comment type="caution">
    <text evidence="7">The sequence shown here is derived from an EMBL/GenBank/DDBJ whole genome shotgun (WGS) entry which is preliminary data.</text>
</comment>
<dbReference type="EMBL" id="WKED01000098">
    <property type="protein sequence ID" value="MCF5110739.1"/>
    <property type="molecule type" value="Genomic_DNA"/>
</dbReference>
<evidence type="ECO:0000256" key="3">
    <source>
        <dbReference type="ARBA" id="ARBA00022692"/>
    </source>
</evidence>
<reference evidence="7 8" key="1">
    <citation type="submission" date="2019-11" db="EMBL/GenBank/DDBJ databases">
        <title>Epiphytic Pseudomonas syringae from cherry orchards.</title>
        <authorList>
            <person name="Hulin M.T."/>
        </authorList>
    </citation>
    <scope>NUCLEOTIDE SEQUENCE [LARGE SCALE GENOMIC DNA]</scope>
    <source>
        <strain evidence="7 8">PA-6-5B</strain>
    </source>
</reference>
<evidence type="ECO:0000313" key="8">
    <source>
        <dbReference type="Proteomes" id="UP000814003"/>
    </source>
</evidence>
<dbReference type="Pfam" id="PF01810">
    <property type="entry name" value="LysE"/>
    <property type="match status" value="1"/>
</dbReference>
<evidence type="ECO:0000256" key="4">
    <source>
        <dbReference type="ARBA" id="ARBA00022989"/>
    </source>
</evidence>
<name>A0ABS9FEG9_9PSED</name>
<accession>A0ABS9FEG9</accession>
<comment type="subcellular location">
    <subcellularLocation>
        <location evidence="1">Cell membrane</location>
        <topology evidence="1">Multi-pass membrane protein</topology>
    </subcellularLocation>
</comment>
<feature type="transmembrane region" description="Helical" evidence="6">
    <location>
        <begin position="38"/>
        <end position="62"/>
    </location>
</feature>
<feature type="transmembrane region" description="Helical" evidence="6">
    <location>
        <begin position="68"/>
        <end position="90"/>
    </location>
</feature>
<evidence type="ECO:0000313" key="7">
    <source>
        <dbReference type="EMBL" id="MCF5110739.1"/>
    </source>
</evidence>
<dbReference type="PANTHER" id="PTHR30086">
    <property type="entry name" value="ARGININE EXPORTER PROTEIN ARGO"/>
    <property type="match status" value="1"/>
</dbReference>
<sequence>MTFSVFVAFWAVSILFVITPGADWAYAISAGLKHRVVIPAVGGLLSGHLIATMIVAAGVGTLVANHPLALSVLTVAGAGYLLWLGANMLARPSTPRADESQTTDSWVRWGLKGLCVSGLNPKVFLLFLALLPQFTDTTAPWPVPMQMIVLGLIHTISCGVIYLLVGFGSQVVLRARPGAAHLVSRLSGVIMIIIALVLLIEQLRA</sequence>
<dbReference type="RefSeq" id="WP_076961780.1">
    <property type="nucleotide sequence ID" value="NZ_CBCRYT010000062.1"/>
</dbReference>
<keyword evidence="4 6" id="KW-1133">Transmembrane helix</keyword>
<dbReference type="GeneID" id="70102294"/>
<feature type="transmembrane region" description="Helical" evidence="6">
    <location>
        <begin position="6"/>
        <end position="26"/>
    </location>
</feature>
<feature type="transmembrane region" description="Helical" evidence="6">
    <location>
        <begin position="179"/>
        <end position="200"/>
    </location>
</feature>
<gene>
    <name evidence="7" type="ORF">GIW56_28475</name>
</gene>
<keyword evidence="2" id="KW-1003">Cell membrane</keyword>
<organism evidence="7 8">
    <name type="scientific">Pseudomonas gessardii</name>
    <dbReference type="NCBI Taxonomy" id="78544"/>
    <lineage>
        <taxon>Bacteria</taxon>
        <taxon>Pseudomonadati</taxon>
        <taxon>Pseudomonadota</taxon>
        <taxon>Gammaproteobacteria</taxon>
        <taxon>Pseudomonadales</taxon>
        <taxon>Pseudomonadaceae</taxon>
        <taxon>Pseudomonas</taxon>
    </lineage>
</organism>